<dbReference type="AlphaFoldDB" id="A0A640TC53"/>
<organism evidence="1 3">
    <name type="scientific">Streptomyces nigrescens</name>
    <dbReference type="NCBI Taxonomy" id="1920"/>
    <lineage>
        <taxon>Bacteria</taxon>
        <taxon>Bacillati</taxon>
        <taxon>Actinomycetota</taxon>
        <taxon>Actinomycetes</taxon>
        <taxon>Kitasatosporales</taxon>
        <taxon>Streptomycetaceae</taxon>
        <taxon>Streptomyces</taxon>
    </lineage>
</organism>
<evidence type="ECO:0000313" key="1">
    <source>
        <dbReference type="EMBL" id="GFE20051.1"/>
    </source>
</evidence>
<evidence type="ECO:0000313" key="4">
    <source>
        <dbReference type="Proteomes" id="UP001210609"/>
    </source>
</evidence>
<reference evidence="1 3" key="1">
    <citation type="submission" date="2019-12" db="EMBL/GenBank/DDBJ databases">
        <title>Whole genome shotgun sequence of Streptomyces libani subsp. libani NBRC 13452.</title>
        <authorList>
            <person name="Ichikawa N."/>
            <person name="Kimura A."/>
            <person name="Kitahashi Y."/>
            <person name="Komaki H."/>
            <person name="Tamura T."/>
        </authorList>
    </citation>
    <scope>NUCLEOTIDE SEQUENCE [LARGE SCALE GENOMIC DNA]</scope>
    <source>
        <strain evidence="1 3">NBRC 13452</strain>
    </source>
</reference>
<dbReference type="RefSeq" id="WP_159484061.1">
    <property type="nucleotide sequence ID" value="NZ_BLIP01000001.1"/>
</dbReference>
<dbReference type="Proteomes" id="UP000429552">
    <property type="component" value="Unassembled WGS sequence"/>
</dbReference>
<sequence>MPITTDYYLDEVSPGEEVGTDATFTCCGQDMTAAAPDKYGYRTHTCGNCGAQADVNKLGLLGDIRD</sequence>
<evidence type="ECO:0000313" key="3">
    <source>
        <dbReference type="Proteomes" id="UP000429552"/>
    </source>
</evidence>
<gene>
    <name evidence="1" type="ORF">Sliba_05040</name>
    <name evidence="2" type="ORF">STRLI_000575</name>
</gene>
<proteinExistence type="predicted"/>
<dbReference type="Proteomes" id="UP001210609">
    <property type="component" value="Chromosome"/>
</dbReference>
<protein>
    <submittedName>
        <fullName evidence="1">Uncharacterized protein</fullName>
    </submittedName>
</protein>
<keyword evidence="4" id="KW-1185">Reference proteome</keyword>
<accession>A0A640TC53</accession>
<dbReference type="EMBL" id="CP114202">
    <property type="protein sequence ID" value="WAT94903.1"/>
    <property type="molecule type" value="Genomic_DNA"/>
</dbReference>
<name>A0A640TC53_STRNI</name>
<dbReference type="EMBL" id="BLIP01000001">
    <property type="protein sequence ID" value="GFE20051.1"/>
    <property type="molecule type" value="Genomic_DNA"/>
</dbReference>
<reference evidence="2 4" key="2">
    <citation type="submission" date="2022-12" db="EMBL/GenBank/DDBJ databases">
        <authorList>
            <person name="Ruckert C."/>
            <person name="Busche T."/>
            <person name="Kalinowski J."/>
            <person name="Wittmann C."/>
        </authorList>
    </citation>
    <scope>NUCLEOTIDE SEQUENCE [LARGE SCALE GENOMIC DNA]</scope>
    <source>
        <strain evidence="2 4">DSM 40555</strain>
    </source>
</reference>
<evidence type="ECO:0000313" key="2">
    <source>
        <dbReference type="EMBL" id="WAT94903.1"/>
    </source>
</evidence>